<protein>
    <submittedName>
        <fullName evidence="1">Uncharacterized protein</fullName>
    </submittedName>
</protein>
<organism evidence="1 2">
    <name type="scientific">Senna tora</name>
    <dbReference type="NCBI Taxonomy" id="362788"/>
    <lineage>
        <taxon>Eukaryota</taxon>
        <taxon>Viridiplantae</taxon>
        <taxon>Streptophyta</taxon>
        <taxon>Embryophyta</taxon>
        <taxon>Tracheophyta</taxon>
        <taxon>Spermatophyta</taxon>
        <taxon>Magnoliopsida</taxon>
        <taxon>eudicotyledons</taxon>
        <taxon>Gunneridae</taxon>
        <taxon>Pentapetalae</taxon>
        <taxon>rosids</taxon>
        <taxon>fabids</taxon>
        <taxon>Fabales</taxon>
        <taxon>Fabaceae</taxon>
        <taxon>Caesalpinioideae</taxon>
        <taxon>Cassia clade</taxon>
        <taxon>Senna</taxon>
    </lineage>
</organism>
<name>A0A834TU54_9FABA</name>
<comment type="caution">
    <text evidence="1">The sequence shown here is derived from an EMBL/GenBank/DDBJ whole genome shotgun (WGS) entry which is preliminary data.</text>
</comment>
<dbReference type="EMBL" id="JAAIUW010000007">
    <property type="protein sequence ID" value="KAF7824144.1"/>
    <property type="molecule type" value="Genomic_DNA"/>
</dbReference>
<dbReference type="Proteomes" id="UP000634136">
    <property type="component" value="Unassembled WGS sequence"/>
</dbReference>
<accession>A0A834TU54</accession>
<proteinExistence type="predicted"/>
<evidence type="ECO:0000313" key="2">
    <source>
        <dbReference type="Proteomes" id="UP000634136"/>
    </source>
</evidence>
<reference evidence="1" key="1">
    <citation type="submission" date="2020-09" db="EMBL/GenBank/DDBJ databases">
        <title>Genome-Enabled Discovery of Anthraquinone Biosynthesis in Senna tora.</title>
        <authorList>
            <person name="Kang S.-H."/>
            <person name="Pandey R.P."/>
            <person name="Lee C.-M."/>
            <person name="Sim J.-S."/>
            <person name="Jeong J.-T."/>
            <person name="Choi B.-S."/>
            <person name="Jung M."/>
            <person name="Ginzburg D."/>
            <person name="Zhao K."/>
            <person name="Won S.Y."/>
            <person name="Oh T.-J."/>
            <person name="Yu Y."/>
            <person name="Kim N.-H."/>
            <person name="Lee O.R."/>
            <person name="Lee T.-H."/>
            <person name="Bashyal P."/>
            <person name="Kim T.-S."/>
            <person name="Lee W.-H."/>
            <person name="Kawkins C."/>
            <person name="Kim C.-K."/>
            <person name="Kim J.S."/>
            <person name="Ahn B.O."/>
            <person name="Rhee S.Y."/>
            <person name="Sohng J.K."/>
        </authorList>
    </citation>
    <scope>NUCLEOTIDE SEQUENCE</scope>
    <source>
        <tissue evidence="1">Leaf</tissue>
    </source>
</reference>
<evidence type="ECO:0000313" key="1">
    <source>
        <dbReference type="EMBL" id="KAF7824144.1"/>
    </source>
</evidence>
<keyword evidence="2" id="KW-1185">Reference proteome</keyword>
<sequence length="164" mass="18378">MIKNIPKVIMNAQIPSPKAATFSNISHHDQEYFQGYYHEGISILSQGSKKTTYAQASQRASEASERISLPCFIQLEVRFPPSERKTISPKTLPDSMVHATSRGIADNIWKEIDAKLKKLPKIVEYRAGISTSRLDRLESSFSGITKAVNALTRSVERLQHAFAM</sequence>
<gene>
    <name evidence="1" type="ORF">G2W53_022288</name>
</gene>
<dbReference type="AlphaFoldDB" id="A0A834TU54"/>